<evidence type="ECO:0000256" key="1">
    <source>
        <dbReference type="ARBA" id="ARBA00012513"/>
    </source>
</evidence>
<dbReference type="SMART" id="SM00365">
    <property type="entry name" value="LRR_SD22"/>
    <property type="match status" value="3"/>
</dbReference>
<keyword evidence="6" id="KW-0547">Nucleotide-binding</keyword>
<dbReference type="PROSITE" id="PS51424">
    <property type="entry name" value="ROC"/>
    <property type="match status" value="1"/>
</dbReference>
<dbReference type="PROSITE" id="PS51450">
    <property type="entry name" value="LRR"/>
    <property type="match status" value="4"/>
</dbReference>
<dbReference type="Pfam" id="PF00560">
    <property type="entry name" value="LRR_1"/>
    <property type="match status" value="1"/>
</dbReference>
<evidence type="ECO:0000313" key="14">
    <source>
        <dbReference type="Proteomes" id="UP000621799"/>
    </source>
</evidence>
<evidence type="ECO:0000256" key="10">
    <source>
        <dbReference type="ARBA" id="ARBA00047899"/>
    </source>
</evidence>
<dbReference type="InterPro" id="IPR020859">
    <property type="entry name" value="ROC"/>
</dbReference>
<proteinExistence type="predicted"/>
<dbReference type="SUPFAM" id="SSF52058">
    <property type="entry name" value="L domain-like"/>
    <property type="match status" value="1"/>
</dbReference>
<name>A0A928W118_9CYAN</name>
<keyword evidence="4" id="KW-0808">Transferase</keyword>
<dbReference type="Gene3D" id="1.10.10.10">
    <property type="entry name" value="Winged helix-like DNA-binding domain superfamily/Winged helix DNA-binding domain"/>
    <property type="match status" value="1"/>
</dbReference>
<sequence>MMQDELLQIIEKAARDGATVLDLSYNQLSSLPSEIGQLQNLSSLDLSNNQLSSLPFEIGQLQNLSSLDLRYNQLVSLPSEIDRLQNLSSLDLSHNQLGILPSEIGQLQNLWRLYLRNNQLIRLPPEIGQLQNLSRLDLSHNQLGSLPSEIDQLQNLSKLDLDNNPLPIPPEILKKCYWPKKIINYYLKNQAEPSHPLNEAKVLLVGEAKVGKTSLVKRLIDGTFDPHEPMTEGILIRAWPIEVNEQTVKLNVWDFGGQEIMHATHQFFLTKRSLYLLVLDVRQDEHGNRVEYWLKIVRSFSGNSPVIVVGNQVDRKPLDLDRRGLQRKYPNIVGFVETSCRNLKHKGIDKLKREIQTQIAQLPHVFDTLPESWFAVKAQLEQLDADYIEYHQYQQICADKTVTDTQSQDTLIGFLHDLGIALNFRDDPRLKQDSVLNPEWVTNGVYSILNDNVLMT</sequence>
<dbReference type="PRINTS" id="PR00449">
    <property type="entry name" value="RASTRNSFRMNG"/>
</dbReference>
<dbReference type="Gene3D" id="3.80.10.10">
    <property type="entry name" value="Ribonuclease Inhibitor"/>
    <property type="match status" value="1"/>
</dbReference>
<dbReference type="SMART" id="SM00364">
    <property type="entry name" value="LRR_BAC"/>
    <property type="match status" value="6"/>
</dbReference>
<keyword evidence="2" id="KW-0723">Serine/threonine-protein kinase</keyword>
<evidence type="ECO:0000256" key="11">
    <source>
        <dbReference type="ARBA" id="ARBA00048679"/>
    </source>
</evidence>
<keyword evidence="8" id="KW-0067">ATP-binding</keyword>
<dbReference type="InterPro" id="IPR003591">
    <property type="entry name" value="Leu-rich_rpt_typical-subtyp"/>
</dbReference>
<dbReference type="EMBL" id="JADEXN010000181">
    <property type="protein sequence ID" value="MBE9041330.1"/>
    <property type="molecule type" value="Genomic_DNA"/>
</dbReference>
<evidence type="ECO:0000256" key="6">
    <source>
        <dbReference type="ARBA" id="ARBA00022741"/>
    </source>
</evidence>
<evidence type="ECO:0000256" key="9">
    <source>
        <dbReference type="ARBA" id="ARBA00023134"/>
    </source>
</evidence>
<dbReference type="SMART" id="SM00369">
    <property type="entry name" value="LRR_TYP"/>
    <property type="match status" value="7"/>
</dbReference>
<keyword evidence="3" id="KW-0433">Leucine-rich repeat</keyword>
<comment type="catalytic activity">
    <reaction evidence="10">
        <text>L-threonyl-[protein] + ATP = O-phospho-L-threonyl-[protein] + ADP + H(+)</text>
        <dbReference type="Rhea" id="RHEA:46608"/>
        <dbReference type="Rhea" id="RHEA-COMP:11060"/>
        <dbReference type="Rhea" id="RHEA-COMP:11605"/>
        <dbReference type="ChEBI" id="CHEBI:15378"/>
        <dbReference type="ChEBI" id="CHEBI:30013"/>
        <dbReference type="ChEBI" id="CHEBI:30616"/>
        <dbReference type="ChEBI" id="CHEBI:61977"/>
        <dbReference type="ChEBI" id="CHEBI:456216"/>
        <dbReference type="EC" id="2.7.11.1"/>
    </reaction>
</comment>
<accession>A0A928W118</accession>
<dbReference type="InterPro" id="IPR005225">
    <property type="entry name" value="Small_GTP-bd"/>
</dbReference>
<keyword evidence="9" id="KW-0342">GTP-binding</keyword>
<dbReference type="GO" id="GO:0004674">
    <property type="term" value="F:protein serine/threonine kinase activity"/>
    <property type="evidence" value="ECO:0007669"/>
    <property type="project" value="UniProtKB-KW"/>
</dbReference>
<dbReference type="PROSITE" id="PS51419">
    <property type="entry name" value="RAB"/>
    <property type="match status" value="1"/>
</dbReference>
<evidence type="ECO:0000256" key="3">
    <source>
        <dbReference type="ARBA" id="ARBA00022614"/>
    </source>
</evidence>
<dbReference type="Pfam" id="PF13855">
    <property type="entry name" value="LRR_8"/>
    <property type="match status" value="2"/>
</dbReference>
<evidence type="ECO:0000256" key="8">
    <source>
        <dbReference type="ARBA" id="ARBA00022840"/>
    </source>
</evidence>
<feature type="domain" description="Roc" evidence="12">
    <location>
        <begin position="193"/>
        <end position="362"/>
    </location>
</feature>
<dbReference type="SMART" id="SM00175">
    <property type="entry name" value="RAB"/>
    <property type="match status" value="1"/>
</dbReference>
<evidence type="ECO:0000256" key="2">
    <source>
        <dbReference type="ARBA" id="ARBA00022527"/>
    </source>
</evidence>
<organism evidence="13 14">
    <name type="scientific">Zarconia navalis LEGE 11467</name>
    <dbReference type="NCBI Taxonomy" id="1828826"/>
    <lineage>
        <taxon>Bacteria</taxon>
        <taxon>Bacillati</taxon>
        <taxon>Cyanobacteriota</taxon>
        <taxon>Cyanophyceae</taxon>
        <taxon>Oscillatoriophycideae</taxon>
        <taxon>Oscillatoriales</taxon>
        <taxon>Oscillatoriales incertae sedis</taxon>
        <taxon>Zarconia</taxon>
        <taxon>Zarconia navalis</taxon>
    </lineage>
</organism>
<dbReference type="InterPro" id="IPR001611">
    <property type="entry name" value="Leu-rich_rpt"/>
</dbReference>
<dbReference type="NCBIfam" id="TIGR00231">
    <property type="entry name" value="small_GTP"/>
    <property type="match status" value="1"/>
</dbReference>
<dbReference type="PANTHER" id="PTHR48051">
    <property type="match status" value="1"/>
</dbReference>
<keyword evidence="14" id="KW-1185">Reference proteome</keyword>
<evidence type="ECO:0000256" key="5">
    <source>
        <dbReference type="ARBA" id="ARBA00022737"/>
    </source>
</evidence>
<dbReference type="PANTHER" id="PTHR48051:SF39">
    <property type="entry name" value="P53-INDUCED DEATH DOMAIN PROTEIN 1"/>
    <property type="match status" value="1"/>
</dbReference>
<keyword evidence="5" id="KW-0677">Repeat</keyword>
<dbReference type="EC" id="2.7.11.1" evidence="1"/>
<feature type="non-terminal residue" evidence="13">
    <location>
        <position position="456"/>
    </location>
</feature>
<dbReference type="SUPFAM" id="SSF52540">
    <property type="entry name" value="P-loop containing nucleoside triphosphate hydrolases"/>
    <property type="match status" value="1"/>
</dbReference>
<dbReference type="FunFam" id="3.80.10.10:FF:000383">
    <property type="entry name" value="Leucine-rich repeat receptor protein kinase EMS1"/>
    <property type="match status" value="1"/>
</dbReference>
<reference evidence="13" key="1">
    <citation type="submission" date="2020-10" db="EMBL/GenBank/DDBJ databases">
        <authorList>
            <person name="Castelo-Branco R."/>
            <person name="Eusebio N."/>
            <person name="Adriana R."/>
            <person name="Vieira A."/>
            <person name="Brugerolle De Fraissinette N."/>
            <person name="Rezende De Castro R."/>
            <person name="Schneider M.P."/>
            <person name="Vasconcelos V."/>
            <person name="Leao P.N."/>
        </authorList>
    </citation>
    <scope>NUCLEOTIDE SEQUENCE</scope>
    <source>
        <strain evidence="13">LEGE 11467</strain>
    </source>
</reference>
<dbReference type="InterPro" id="IPR032171">
    <property type="entry name" value="COR-A"/>
</dbReference>
<evidence type="ECO:0000313" key="13">
    <source>
        <dbReference type="EMBL" id="MBE9041330.1"/>
    </source>
</evidence>
<gene>
    <name evidence="13" type="ORF">IQ235_11115</name>
</gene>
<dbReference type="InterPro" id="IPR036388">
    <property type="entry name" value="WH-like_DNA-bd_sf"/>
</dbReference>
<evidence type="ECO:0000256" key="4">
    <source>
        <dbReference type="ARBA" id="ARBA00022679"/>
    </source>
</evidence>
<dbReference type="AlphaFoldDB" id="A0A928W118"/>
<dbReference type="RefSeq" id="WP_264321543.1">
    <property type="nucleotide sequence ID" value="NZ_JADEXN010000181.1"/>
</dbReference>
<dbReference type="InterPro" id="IPR032675">
    <property type="entry name" value="LRR_dom_sf"/>
</dbReference>
<comment type="catalytic activity">
    <reaction evidence="11">
        <text>L-seryl-[protein] + ATP = O-phospho-L-seryl-[protein] + ADP + H(+)</text>
        <dbReference type="Rhea" id="RHEA:17989"/>
        <dbReference type="Rhea" id="RHEA-COMP:9863"/>
        <dbReference type="Rhea" id="RHEA-COMP:11604"/>
        <dbReference type="ChEBI" id="CHEBI:15378"/>
        <dbReference type="ChEBI" id="CHEBI:29999"/>
        <dbReference type="ChEBI" id="CHEBI:30616"/>
        <dbReference type="ChEBI" id="CHEBI:83421"/>
        <dbReference type="ChEBI" id="CHEBI:456216"/>
        <dbReference type="EC" id="2.7.11.1"/>
    </reaction>
</comment>
<dbReference type="Gene3D" id="3.40.50.300">
    <property type="entry name" value="P-loop containing nucleotide triphosphate hydrolases"/>
    <property type="match status" value="1"/>
</dbReference>
<dbReference type="GO" id="GO:0005525">
    <property type="term" value="F:GTP binding"/>
    <property type="evidence" value="ECO:0007669"/>
    <property type="project" value="UniProtKB-KW"/>
</dbReference>
<dbReference type="PRINTS" id="PR00019">
    <property type="entry name" value="LEURICHRPT"/>
</dbReference>
<dbReference type="GO" id="GO:0005524">
    <property type="term" value="F:ATP binding"/>
    <property type="evidence" value="ECO:0007669"/>
    <property type="project" value="UniProtKB-KW"/>
</dbReference>
<evidence type="ECO:0000259" key="12">
    <source>
        <dbReference type="PROSITE" id="PS51424"/>
    </source>
</evidence>
<dbReference type="InterPro" id="IPR027417">
    <property type="entry name" value="P-loop_NTPase"/>
</dbReference>
<dbReference type="Proteomes" id="UP000621799">
    <property type="component" value="Unassembled WGS sequence"/>
</dbReference>
<keyword evidence="7" id="KW-0418">Kinase</keyword>
<comment type="caution">
    <text evidence="13">The sequence shown here is derived from an EMBL/GenBank/DDBJ whole genome shotgun (WGS) entry which is preliminary data.</text>
</comment>
<dbReference type="InterPro" id="IPR050216">
    <property type="entry name" value="LRR_domain-containing"/>
</dbReference>
<dbReference type="Pfam" id="PF08477">
    <property type="entry name" value="Roc"/>
    <property type="match status" value="1"/>
</dbReference>
<dbReference type="SMART" id="SM00173">
    <property type="entry name" value="RAS"/>
    <property type="match status" value="1"/>
</dbReference>
<evidence type="ECO:0000256" key="7">
    <source>
        <dbReference type="ARBA" id="ARBA00022777"/>
    </source>
</evidence>
<dbReference type="GO" id="GO:0005737">
    <property type="term" value="C:cytoplasm"/>
    <property type="evidence" value="ECO:0007669"/>
    <property type="project" value="TreeGrafter"/>
</dbReference>
<dbReference type="Pfam" id="PF16095">
    <property type="entry name" value="COR-A"/>
    <property type="match status" value="1"/>
</dbReference>
<protein>
    <recommendedName>
        <fullName evidence="1">non-specific serine/threonine protein kinase</fullName>
        <ecNumber evidence="1">2.7.11.1</ecNumber>
    </recommendedName>
</protein>